<name>A0AAV1FZU9_XYRNO</name>
<evidence type="ECO:0000256" key="4">
    <source>
        <dbReference type="ARBA" id="ARBA00023136"/>
    </source>
</evidence>
<feature type="compositionally biased region" description="Pro residues" evidence="8">
    <location>
        <begin position="350"/>
        <end position="359"/>
    </location>
</feature>
<dbReference type="InterPro" id="IPR012315">
    <property type="entry name" value="KASH"/>
</dbReference>
<dbReference type="Pfam" id="PF10541">
    <property type="entry name" value="KASH"/>
    <property type="match status" value="1"/>
</dbReference>
<evidence type="ECO:0000256" key="2">
    <source>
        <dbReference type="ARBA" id="ARBA00022692"/>
    </source>
</evidence>
<dbReference type="AlphaFoldDB" id="A0AAV1FZU9"/>
<evidence type="ECO:0000256" key="3">
    <source>
        <dbReference type="ARBA" id="ARBA00022989"/>
    </source>
</evidence>
<reference evidence="11" key="1">
    <citation type="submission" date="2023-08" db="EMBL/GenBank/DDBJ databases">
        <authorList>
            <person name="Alioto T."/>
            <person name="Alioto T."/>
            <person name="Gomez Garrido J."/>
        </authorList>
    </citation>
    <scope>NUCLEOTIDE SEQUENCE</scope>
</reference>
<keyword evidence="2 7" id="KW-0812">Transmembrane</keyword>
<evidence type="ECO:0000256" key="6">
    <source>
        <dbReference type="ARBA" id="ARBA00046312"/>
    </source>
</evidence>
<dbReference type="GO" id="GO:0034993">
    <property type="term" value="C:meiotic nuclear membrane microtubule tethering complex"/>
    <property type="evidence" value="ECO:0007669"/>
    <property type="project" value="InterPro"/>
</dbReference>
<dbReference type="SMART" id="SM00150">
    <property type="entry name" value="SPEC"/>
    <property type="match status" value="2"/>
</dbReference>
<evidence type="ECO:0000256" key="7">
    <source>
        <dbReference type="PROSITE-ProRule" id="PRU00385"/>
    </source>
</evidence>
<feature type="region of interest" description="Disordered" evidence="8">
    <location>
        <begin position="345"/>
        <end position="367"/>
    </location>
</feature>
<feature type="topological domain" description="Perinuclear space" evidence="7">
    <location>
        <begin position="604"/>
        <end position="637"/>
    </location>
</feature>
<feature type="transmembrane region" description="Helical" evidence="9">
    <location>
        <begin position="588"/>
        <end position="610"/>
    </location>
</feature>
<protein>
    <submittedName>
        <fullName evidence="11">Nesprin-2 isoform X1</fullName>
    </submittedName>
</protein>
<dbReference type="SUPFAM" id="SSF46966">
    <property type="entry name" value="Spectrin repeat"/>
    <property type="match status" value="1"/>
</dbReference>
<organism evidence="11 12">
    <name type="scientific">Xyrichtys novacula</name>
    <name type="common">Pearly razorfish</name>
    <name type="synonym">Hemipteronotus novacula</name>
    <dbReference type="NCBI Taxonomy" id="13765"/>
    <lineage>
        <taxon>Eukaryota</taxon>
        <taxon>Metazoa</taxon>
        <taxon>Chordata</taxon>
        <taxon>Craniata</taxon>
        <taxon>Vertebrata</taxon>
        <taxon>Euteleostomi</taxon>
        <taxon>Actinopterygii</taxon>
        <taxon>Neopterygii</taxon>
        <taxon>Teleostei</taxon>
        <taxon>Neoteleostei</taxon>
        <taxon>Acanthomorphata</taxon>
        <taxon>Eupercaria</taxon>
        <taxon>Labriformes</taxon>
        <taxon>Labridae</taxon>
        <taxon>Xyrichtys</taxon>
    </lineage>
</organism>
<evidence type="ECO:0000313" key="12">
    <source>
        <dbReference type="Proteomes" id="UP001178508"/>
    </source>
</evidence>
<feature type="domain" description="KASH" evidence="10">
    <location>
        <begin position="574"/>
        <end position="637"/>
    </location>
</feature>
<proteinExistence type="inferred from homology"/>
<dbReference type="EMBL" id="OY660873">
    <property type="protein sequence ID" value="CAJ1066284.1"/>
    <property type="molecule type" value="Genomic_DNA"/>
</dbReference>
<keyword evidence="12" id="KW-1185">Reference proteome</keyword>
<dbReference type="InterPro" id="IPR030268">
    <property type="entry name" value="SYNE4"/>
</dbReference>
<evidence type="ECO:0000259" key="10">
    <source>
        <dbReference type="PROSITE" id="PS51049"/>
    </source>
</evidence>
<evidence type="ECO:0000256" key="8">
    <source>
        <dbReference type="SAM" id="MobiDB-lite"/>
    </source>
</evidence>
<dbReference type="PANTHER" id="PTHR21640:SF1">
    <property type="entry name" value="NESPRIN-4"/>
    <property type="match status" value="1"/>
</dbReference>
<keyword evidence="4 7" id="KW-0472">Membrane</keyword>
<dbReference type="PANTHER" id="PTHR21640">
    <property type="match status" value="1"/>
</dbReference>
<feature type="compositionally biased region" description="Polar residues" evidence="8">
    <location>
        <begin position="516"/>
        <end position="528"/>
    </location>
</feature>
<evidence type="ECO:0000256" key="1">
    <source>
        <dbReference type="ARBA" id="ARBA00008619"/>
    </source>
</evidence>
<dbReference type="PROSITE" id="PS51049">
    <property type="entry name" value="KASH"/>
    <property type="match status" value="1"/>
</dbReference>
<keyword evidence="3 9" id="KW-1133">Transmembrane helix</keyword>
<evidence type="ECO:0000256" key="9">
    <source>
        <dbReference type="SAM" id="Phobius"/>
    </source>
</evidence>
<sequence length="637" mass="70916">MPVFPPHLPSLGDSFLPAAGSNIVCGEEVKGMEMLPDQSESHFNFTASSLELDREESRLVDGSWSHDGDLQGCGELEQRWVLWHEFMKEHAHLDTWLRLAAQAVNSPSPAHITYITAKEELRKFERLQCEAGSQLVRLDNLTRKNRTLTRLFHGAMRARLLASTRDCGQRWDEVNAKLESITGGLKLFVSEWEGFEAEREELALWLSDLDVRLLEVDHLTGSTCEKLKRLQSFQECVCANSARVNALLQRGEALIQRSEPTDAQHVENQLLELLRGCSLAYNNIARTHTRLLSMRLVFEDDWILSQATDSGCPSESLLEEEGALDKIHLDLPASSSHCKANTSLNFSPVHIPPPPPSPSSPTHEHLGLEWDPSVDIGRSVSPDEADSSYFSLCTGLCHRDGLKRRSYISSLGSQSDIINDINNQEADLRLEEHIGHTHQSDLSHAAPQGDEWVTSTPGRYDREMLSYDGGRVRAWLGVESSAPAVRRTCSCKAVQTDREAEAGGVTCNLDGSYINTPSSQHRQNTPKQLLQAHPPSASTDWLKHPSDPWAEGEPPCCEEAEHRFSERSVTSSTTATPTSSSPSLLPRALLYLLLAAALVLLVFYVIWVILEPPCHRSSRMPRSFHLGLRYVNGPPPT</sequence>
<gene>
    <name evidence="11" type="ORF">XNOV1_A014759</name>
</gene>
<dbReference type="CDD" id="cd00176">
    <property type="entry name" value="SPEC"/>
    <property type="match status" value="1"/>
</dbReference>
<dbReference type="SMART" id="SM01249">
    <property type="entry name" value="KASH"/>
    <property type="match status" value="1"/>
</dbReference>
<feature type="compositionally biased region" description="Low complexity" evidence="8">
    <location>
        <begin position="568"/>
        <end position="582"/>
    </location>
</feature>
<dbReference type="InterPro" id="IPR018159">
    <property type="entry name" value="Spectrin/alpha-actinin"/>
</dbReference>
<accession>A0AAV1FZU9</accession>
<comment type="similarity">
    <text evidence="1">Belongs to the nesprin family.</text>
</comment>
<dbReference type="Gene3D" id="1.20.58.60">
    <property type="match status" value="1"/>
</dbReference>
<dbReference type="GO" id="GO:0005640">
    <property type="term" value="C:nuclear outer membrane"/>
    <property type="evidence" value="ECO:0007669"/>
    <property type="project" value="UniProtKB-SubCell"/>
</dbReference>
<feature type="region of interest" description="Disordered" evidence="8">
    <location>
        <begin position="516"/>
        <end position="582"/>
    </location>
</feature>
<feature type="topological domain" description="Cytoplasmic" evidence="7">
    <location>
        <begin position="1"/>
        <end position="582"/>
    </location>
</feature>
<dbReference type="Proteomes" id="UP001178508">
    <property type="component" value="Chromosome 10"/>
</dbReference>
<comment type="subcellular location">
    <subcellularLocation>
        <location evidence="6">Nucleus outer membrane</location>
        <topology evidence="6">Single-pass type IV membrane protein</topology>
    </subcellularLocation>
</comment>
<keyword evidence="5" id="KW-0539">Nucleus</keyword>
<evidence type="ECO:0000313" key="11">
    <source>
        <dbReference type="EMBL" id="CAJ1066284.1"/>
    </source>
</evidence>
<evidence type="ECO:0000256" key="5">
    <source>
        <dbReference type="ARBA" id="ARBA00023242"/>
    </source>
</evidence>